<proteinExistence type="predicted"/>
<dbReference type="Gene3D" id="3.60.15.10">
    <property type="entry name" value="Ribonuclease Z/Hydroxyacylglutathione hydrolase-like"/>
    <property type="match status" value="1"/>
</dbReference>
<dbReference type="OrthoDB" id="36975at2"/>
<evidence type="ECO:0000313" key="1">
    <source>
        <dbReference type="EMBL" id="RZT02350.1"/>
    </source>
</evidence>
<organism evidence="1 2">
    <name type="scientific">Cuneatibacter caecimuris</name>
    <dbReference type="NCBI Taxonomy" id="1796618"/>
    <lineage>
        <taxon>Bacteria</taxon>
        <taxon>Bacillati</taxon>
        <taxon>Bacillota</taxon>
        <taxon>Clostridia</taxon>
        <taxon>Lachnospirales</taxon>
        <taxon>Lachnospiraceae</taxon>
        <taxon>Cuneatibacter</taxon>
    </lineage>
</organism>
<dbReference type="Proteomes" id="UP000292927">
    <property type="component" value="Unassembled WGS sequence"/>
</dbReference>
<dbReference type="PANTHER" id="PTHR42967">
    <property type="entry name" value="METAL DEPENDENT HYDROLASE"/>
    <property type="match status" value="1"/>
</dbReference>
<reference evidence="1 2" key="1">
    <citation type="submission" date="2019-02" db="EMBL/GenBank/DDBJ databases">
        <title>Genomic Encyclopedia of Type Strains, Phase IV (KMG-IV): sequencing the most valuable type-strain genomes for metagenomic binning, comparative biology and taxonomic classification.</title>
        <authorList>
            <person name="Goeker M."/>
        </authorList>
    </citation>
    <scope>NUCLEOTIDE SEQUENCE [LARGE SCALE GENOMIC DNA]</scope>
    <source>
        <strain evidence="1 2">DSM 29486</strain>
    </source>
</reference>
<name>A0A4Q7PST4_9FIRM</name>
<dbReference type="RefSeq" id="WP_130432651.1">
    <property type="nucleotide sequence ID" value="NZ_SGXF01000001.1"/>
</dbReference>
<comment type="caution">
    <text evidence="1">The sequence shown here is derived from an EMBL/GenBank/DDBJ whole genome shotgun (WGS) entry which is preliminary data.</text>
</comment>
<dbReference type="EMBL" id="SGXF01000001">
    <property type="protein sequence ID" value="RZT02350.1"/>
    <property type="molecule type" value="Genomic_DNA"/>
</dbReference>
<dbReference type="SUPFAM" id="SSF56281">
    <property type="entry name" value="Metallo-hydrolase/oxidoreductase"/>
    <property type="match status" value="1"/>
</dbReference>
<gene>
    <name evidence="1" type="ORF">EV209_0463</name>
</gene>
<dbReference type="PANTHER" id="PTHR42967:SF1">
    <property type="entry name" value="MBL FOLD METALLO-HYDROLASE"/>
    <property type="match status" value="1"/>
</dbReference>
<keyword evidence="2" id="KW-1185">Reference proteome</keyword>
<protein>
    <submittedName>
        <fullName evidence="1">L-ascorbate metabolism protein UlaG (Beta-lactamase superfamily)</fullName>
    </submittedName>
</protein>
<accession>A0A4Q7PST4</accession>
<dbReference type="AlphaFoldDB" id="A0A4Q7PST4"/>
<dbReference type="Pfam" id="PF13483">
    <property type="entry name" value="Lactamase_B_3"/>
    <property type="match status" value="1"/>
</dbReference>
<sequence>MKITYIEHSGFLAEGKELNCLFDYWKGDLPQLEKEKPLYIFSSHAHHDHFNPEIFRIGEGNPWVRYVLSKDISLSPGKLKQYGIGPDWLDRITRAGSRQHYSLEGLEVDTFRSTDAVVAYAVCMEGTWIYHAGDLNWWTWKDEETEGEYRDMTGRFQEEISLLSGYSFQAAMVSLDPRQGERFYWGMDYFMKHVNTEIVIPMHCWDDYSVVERLKKMECSSDYREKIHSPEEKVINVLDK</sequence>
<evidence type="ECO:0000313" key="2">
    <source>
        <dbReference type="Proteomes" id="UP000292927"/>
    </source>
</evidence>
<dbReference type="InterPro" id="IPR036866">
    <property type="entry name" value="RibonucZ/Hydroxyglut_hydro"/>
</dbReference>